<gene>
    <name evidence="1" type="ORF">FHS28_002767</name>
</gene>
<evidence type="ECO:0000313" key="2">
    <source>
        <dbReference type="Proteomes" id="UP000574369"/>
    </source>
</evidence>
<sequence>MSRFFLRLTQTRGIFSLFPDSFGLRGILSNPGWRVSSSMRRNRRFTPGSPSGTAVWFVTPIGDRNTSASAKRRGCQKPASSRPWGTSWTSLAETINALYEAQLIHRRAPWKTKESVEFATLKWASWFNHHRLLVPLGRNPPAEAEANYYRQLANRATFVMA</sequence>
<dbReference type="Proteomes" id="UP000574369">
    <property type="component" value="Unassembled WGS sequence"/>
</dbReference>
<evidence type="ECO:0000313" key="1">
    <source>
        <dbReference type="EMBL" id="MBB3195364.1"/>
    </source>
</evidence>
<protein>
    <submittedName>
        <fullName evidence="1">Transposase InsO family protein</fullName>
    </submittedName>
</protein>
<accession>A0ABR6GTD4</accession>
<dbReference type="EMBL" id="JACHXO010000004">
    <property type="protein sequence ID" value="MBB3195364.1"/>
    <property type="molecule type" value="Genomic_DNA"/>
</dbReference>
<keyword evidence="2" id="KW-1185">Reference proteome</keyword>
<name>A0ABR6GTD4_9BURK</name>
<reference evidence="1 2" key="1">
    <citation type="submission" date="2020-08" db="EMBL/GenBank/DDBJ databases">
        <title>Genomic Encyclopedia of Type Strains, Phase III (KMG-III): the genomes of soil and plant-associated and newly described type strains.</title>
        <authorList>
            <person name="Whitman W."/>
        </authorList>
    </citation>
    <scope>NUCLEOTIDE SEQUENCE [LARGE SCALE GENOMIC DNA]</scope>
    <source>
        <strain evidence="1 2">CECT 7247</strain>
    </source>
</reference>
<proteinExistence type="predicted"/>
<comment type="caution">
    <text evidence="1">The sequence shown here is derived from an EMBL/GenBank/DDBJ whole genome shotgun (WGS) entry which is preliminary data.</text>
</comment>
<organism evidence="1 2">
    <name type="scientific">Roseateles terrae</name>
    <dbReference type="NCBI Taxonomy" id="431060"/>
    <lineage>
        <taxon>Bacteria</taxon>
        <taxon>Pseudomonadati</taxon>
        <taxon>Pseudomonadota</taxon>
        <taxon>Betaproteobacteria</taxon>
        <taxon>Burkholderiales</taxon>
        <taxon>Sphaerotilaceae</taxon>
        <taxon>Roseateles</taxon>
    </lineage>
</organism>